<dbReference type="Pfam" id="PF01944">
    <property type="entry name" value="SpoIIM"/>
    <property type="match status" value="1"/>
</dbReference>
<feature type="transmembrane region" description="Helical" evidence="1">
    <location>
        <begin position="291"/>
        <end position="310"/>
    </location>
</feature>
<organism evidence="2 3">
    <name type="scientific">Halobacillus salinarum</name>
    <dbReference type="NCBI Taxonomy" id="2932257"/>
    <lineage>
        <taxon>Bacteria</taxon>
        <taxon>Bacillati</taxon>
        <taxon>Bacillota</taxon>
        <taxon>Bacilli</taxon>
        <taxon>Bacillales</taxon>
        <taxon>Bacillaceae</taxon>
        <taxon>Halobacillus</taxon>
    </lineage>
</organism>
<dbReference type="EMBL" id="CP095073">
    <property type="protein sequence ID" value="UOQ45033.1"/>
    <property type="molecule type" value="Genomic_DNA"/>
</dbReference>
<accession>A0ABY4EMF2</accession>
<keyword evidence="1" id="KW-0812">Transmembrane</keyword>
<dbReference type="PANTHER" id="PTHR35337:SF1">
    <property type="entry name" value="SLR1478 PROTEIN"/>
    <property type="match status" value="1"/>
</dbReference>
<feature type="transmembrane region" description="Helical" evidence="1">
    <location>
        <begin position="188"/>
        <end position="208"/>
    </location>
</feature>
<dbReference type="PANTHER" id="PTHR35337">
    <property type="entry name" value="SLR1478 PROTEIN"/>
    <property type="match status" value="1"/>
</dbReference>
<dbReference type="Proteomes" id="UP000831787">
    <property type="component" value="Chromosome"/>
</dbReference>
<evidence type="ECO:0000313" key="3">
    <source>
        <dbReference type="Proteomes" id="UP000831787"/>
    </source>
</evidence>
<protein>
    <submittedName>
        <fullName evidence="2">Stage II sporulation protein M</fullName>
    </submittedName>
</protein>
<dbReference type="RefSeq" id="WP_244711455.1">
    <property type="nucleotide sequence ID" value="NZ_CP095073.1"/>
</dbReference>
<keyword evidence="1" id="KW-0472">Membrane</keyword>
<name>A0ABY4EMF2_9BACI</name>
<dbReference type="InterPro" id="IPR002798">
    <property type="entry name" value="SpoIIM-like"/>
</dbReference>
<feature type="transmembrane region" description="Helical" evidence="1">
    <location>
        <begin position="104"/>
        <end position="126"/>
    </location>
</feature>
<reference evidence="2 3" key="1">
    <citation type="submission" date="2022-04" db="EMBL/GenBank/DDBJ databases">
        <title>Halobacillus sp. isolated from saltern.</title>
        <authorList>
            <person name="Won M."/>
            <person name="Lee C.-M."/>
            <person name="Woen H.-Y."/>
            <person name="Kwon S.-W."/>
        </authorList>
    </citation>
    <scope>NUCLEOTIDE SEQUENCE [LARGE SCALE GENOMIC DNA]</scope>
    <source>
        <strain evidence="2 3">SSBR10-3</strain>
    </source>
</reference>
<evidence type="ECO:0000313" key="2">
    <source>
        <dbReference type="EMBL" id="UOQ45033.1"/>
    </source>
</evidence>
<evidence type="ECO:0000256" key="1">
    <source>
        <dbReference type="SAM" id="Phobius"/>
    </source>
</evidence>
<keyword evidence="3" id="KW-1185">Reference proteome</keyword>
<gene>
    <name evidence="2" type="ORF">MUN89_03510</name>
</gene>
<feature type="transmembrane region" description="Helical" evidence="1">
    <location>
        <begin position="259"/>
        <end position="279"/>
    </location>
</feature>
<sequence length="326" mass="36606">MNYQQFIKSHRQDWKRLEEILHKLDKNTKRLSPHEVEEFQMLYQKAAQHLAYTQTYFPEEDVADYLNDLAAKAHNLFYKDQISSLSQIKAFFGSRFIQLLTEQWKFVIAAMLLFLIGAVGAFLSVWGDPLHFYAVLPESMANAIDPDRLGEGHDQVNSPVMSASIMTNNIQVALLAFAGGVTFGLLSVYLLLYNGIIIGAVAAFFLHYGKFYEFWAYIVPHGIIELTAIFIAGGAGLMMGYKLFVPGETSRIYQLKSQAFRSVQLLLGTLPLFVIAGIIEGFITPSPLPLSGKYAFSIVTLLGLAVYVGVGKRMYRKKRKLNQPAV</sequence>
<feature type="transmembrane region" description="Helical" evidence="1">
    <location>
        <begin position="214"/>
        <end position="238"/>
    </location>
</feature>
<keyword evidence="1" id="KW-1133">Transmembrane helix</keyword>
<proteinExistence type="predicted"/>
<feature type="transmembrane region" description="Helical" evidence="1">
    <location>
        <begin position="160"/>
        <end position="181"/>
    </location>
</feature>